<sequence>MRKILSKSSPSHPRARSTVAFLRWFVSLLILTVTLAACSAATVPSTGSTFTMAPKETLSAWGGTSPIVVAGGPSEISKALNILRSGGLAAYSESISFLTNASSLVVLGDAILSKPQIDAILTWTRRGGYLVSFNRVLNSALGVKLLPANLYPKALVPFVGTPVTIKNPIKITPISLTKGFNPLVFGGSAANPSNAFVASEGFGIGKALISTFDPFSGGFLGYEVIPSLARVIGGFTNAPHGAQSLMTTVFVDPGVLGPNLEYNYAQIANDLYGVRAVELAAWDFGFSVPSANYPYQKLISALHARGILVYAWLEPPFVNDALWQKYPQCREKTQSGSQAIGGWRELIALEDPTCYALAWGQFSKVLTSYNWDGVNFAELYFETLATPALSTPYSSAALSQFGKDPLTNPAAWIQFRYSLVDRLYSELLKSANGLANAKSLAFQITVIDDSIDPVEAQDIGMNVHQLAKVASNGGASMIIEDPYTVWTQGPNRYVGVNKYISSMVTTPNYSIDINDVQRGASAAPTPKPTMGEFNLASMFAGANSSRVDFYALGTIASYDMANLSYGVAGSTVYFPNGLSSKFPVVLSVKSSYGRLKVDGVQWPVSGGVGVIPAGQHNLVWEKGSPLSPGLMRIDAAISTAKVISSKSISFDYYSRSATYALLSALPRSITAKGGAAITFQPRQDPLGGYWVRLPSGTQSITIDF</sequence>
<evidence type="ECO:0000313" key="2">
    <source>
        <dbReference type="Proteomes" id="UP000032360"/>
    </source>
</evidence>
<accession>A0A0D8HF28</accession>
<protein>
    <submittedName>
        <fullName evidence="1">Uncharacterized protein</fullName>
    </submittedName>
</protein>
<dbReference type="STRING" id="1280514.AXFE_25910"/>
<comment type="caution">
    <text evidence="1">The sequence shown here is derived from an EMBL/GenBank/DDBJ whole genome shotgun (WGS) entry which is preliminary data.</text>
</comment>
<organism evidence="1 2">
    <name type="scientific">Acidithrix ferrooxidans</name>
    <dbReference type="NCBI Taxonomy" id="1280514"/>
    <lineage>
        <taxon>Bacteria</taxon>
        <taxon>Bacillati</taxon>
        <taxon>Actinomycetota</taxon>
        <taxon>Acidimicrobiia</taxon>
        <taxon>Acidimicrobiales</taxon>
        <taxon>Acidimicrobiaceae</taxon>
        <taxon>Acidithrix</taxon>
    </lineage>
</organism>
<evidence type="ECO:0000313" key="1">
    <source>
        <dbReference type="EMBL" id="KJF16528.1"/>
    </source>
</evidence>
<reference evidence="1 2" key="1">
    <citation type="submission" date="2015-01" db="EMBL/GenBank/DDBJ databases">
        <title>Draft genome of the acidophilic iron oxidizer Acidithrix ferrooxidans strain Py-F3.</title>
        <authorList>
            <person name="Poehlein A."/>
            <person name="Eisen S."/>
            <person name="Schloemann M."/>
            <person name="Johnson B.D."/>
            <person name="Daniel R."/>
            <person name="Muehling M."/>
        </authorList>
    </citation>
    <scope>NUCLEOTIDE SEQUENCE [LARGE SCALE GENOMIC DNA]</scope>
    <source>
        <strain evidence="1 2">Py-F3</strain>
    </source>
</reference>
<name>A0A0D8HF28_9ACTN</name>
<proteinExistence type="predicted"/>
<dbReference type="Proteomes" id="UP000032360">
    <property type="component" value="Unassembled WGS sequence"/>
</dbReference>
<dbReference type="EMBL" id="JXYS01000080">
    <property type="protein sequence ID" value="KJF16528.1"/>
    <property type="molecule type" value="Genomic_DNA"/>
</dbReference>
<keyword evidence="2" id="KW-1185">Reference proteome</keyword>
<gene>
    <name evidence="1" type="ORF">AXFE_25910</name>
</gene>
<dbReference type="AlphaFoldDB" id="A0A0D8HF28"/>